<evidence type="ECO:0000256" key="1">
    <source>
        <dbReference type="ARBA" id="ARBA00010638"/>
    </source>
</evidence>
<accession>A0A0N9ZGK5</accession>
<dbReference type="InterPro" id="IPR002698">
    <property type="entry name" value="FTHF_cligase"/>
</dbReference>
<evidence type="ECO:0000256" key="4">
    <source>
        <dbReference type="RuleBase" id="RU361279"/>
    </source>
</evidence>
<name>A0A0N9ZGK5_9RHOB</name>
<gene>
    <name evidence="5" type="ORF">IMCC12053_967</name>
</gene>
<keyword evidence="4" id="KW-0479">Metal-binding</keyword>
<evidence type="ECO:0000313" key="6">
    <source>
        <dbReference type="Proteomes" id="UP000064920"/>
    </source>
</evidence>
<dbReference type="PATRIC" id="fig|1397108.4.peg.994"/>
<organism evidence="5 6">
    <name type="scientific">Celeribacter marinus</name>
    <dbReference type="NCBI Taxonomy" id="1397108"/>
    <lineage>
        <taxon>Bacteria</taxon>
        <taxon>Pseudomonadati</taxon>
        <taxon>Pseudomonadota</taxon>
        <taxon>Alphaproteobacteria</taxon>
        <taxon>Rhodobacterales</taxon>
        <taxon>Roseobacteraceae</taxon>
        <taxon>Celeribacter</taxon>
    </lineage>
</organism>
<sequence>MSVVDLKALARDVARDRRAKAHAAHAQLAHQACQLLVGFLTPHAGKITAGYMPIQTEIDPLPAMTMLATRGPVCVPVVERKAAPLRFDLWTPDCKMMRGSYGANVPARSDPVVPQIIIVPLLAFNRDGHRLGYGGGFYDRTSAQLRDTNSAVMAIGLAYSGQEMRDFPVSPLDAPLDAIVTETEVMTF</sequence>
<dbReference type="InterPro" id="IPR037171">
    <property type="entry name" value="NagB/RpiA_transferase-like"/>
</dbReference>
<dbReference type="PANTHER" id="PTHR23407">
    <property type="entry name" value="ATPASE INHIBITOR/5-FORMYLTETRAHYDROFOLATE CYCLO-LIGASE"/>
    <property type="match status" value="1"/>
</dbReference>
<dbReference type="NCBIfam" id="TIGR02727">
    <property type="entry name" value="MTHFS_bact"/>
    <property type="match status" value="1"/>
</dbReference>
<reference evidence="6" key="1">
    <citation type="submission" date="2015-05" db="EMBL/GenBank/DDBJ databases">
        <authorList>
            <person name="Oh H.-M."/>
            <person name="Yang J.-A."/>
            <person name="Cho J.-C."/>
            <person name="Kang I."/>
        </authorList>
    </citation>
    <scope>NUCLEOTIDE SEQUENCE [LARGE SCALE GENOMIC DNA]</scope>
    <source>
        <strain evidence="6">IMCC 12053</strain>
    </source>
</reference>
<dbReference type="Gene3D" id="3.40.50.10420">
    <property type="entry name" value="NagB/RpiA/CoA transferase-like"/>
    <property type="match status" value="1"/>
</dbReference>
<dbReference type="SUPFAM" id="SSF100950">
    <property type="entry name" value="NagB/RpiA/CoA transferase-like"/>
    <property type="match status" value="1"/>
</dbReference>
<protein>
    <recommendedName>
        <fullName evidence="4">5-formyltetrahydrofolate cyclo-ligase</fullName>
        <ecNumber evidence="4">6.3.3.2</ecNumber>
    </recommendedName>
</protein>
<dbReference type="AlphaFoldDB" id="A0A0N9ZGK5"/>
<dbReference type="EMBL" id="CP012023">
    <property type="protein sequence ID" value="ALI54915.1"/>
    <property type="molecule type" value="Genomic_DNA"/>
</dbReference>
<evidence type="ECO:0000256" key="3">
    <source>
        <dbReference type="ARBA" id="ARBA00022840"/>
    </source>
</evidence>
<keyword evidence="3 4" id="KW-0067">ATP-binding</keyword>
<comment type="catalytic activity">
    <reaction evidence="4">
        <text>(6S)-5-formyl-5,6,7,8-tetrahydrofolate + ATP = (6R)-5,10-methenyltetrahydrofolate + ADP + phosphate</text>
        <dbReference type="Rhea" id="RHEA:10488"/>
        <dbReference type="ChEBI" id="CHEBI:30616"/>
        <dbReference type="ChEBI" id="CHEBI:43474"/>
        <dbReference type="ChEBI" id="CHEBI:57455"/>
        <dbReference type="ChEBI" id="CHEBI:57457"/>
        <dbReference type="ChEBI" id="CHEBI:456216"/>
        <dbReference type="EC" id="6.3.3.2"/>
    </reaction>
</comment>
<dbReference type="KEGG" id="cmar:IMCC12053_967"/>
<comment type="similarity">
    <text evidence="1 4">Belongs to the 5-formyltetrahydrofolate cyclo-ligase family.</text>
</comment>
<comment type="cofactor">
    <cofactor evidence="4">
        <name>Mg(2+)</name>
        <dbReference type="ChEBI" id="CHEBI:18420"/>
    </cofactor>
</comment>
<dbReference type="InterPro" id="IPR024185">
    <property type="entry name" value="FTHF_cligase-like_sf"/>
</dbReference>
<dbReference type="Proteomes" id="UP000064920">
    <property type="component" value="Chromosome"/>
</dbReference>
<dbReference type="GO" id="GO:0030272">
    <property type="term" value="F:5-formyltetrahydrofolate cyclo-ligase activity"/>
    <property type="evidence" value="ECO:0007669"/>
    <property type="project" value="UniProtKB-EC"/>
</dbReference>
<evidence type="ECO:0000313" key="5">
    <source>
        <dbReference type="EMBL" id="ALI54915.1"/>
    </source>
</evidence>
<dbReference type="PIRSF" id="PIRSF006806">
    <property type="entry name" value="FTHF_cligase"/>
    <property type="match status" value="1"/>
</dbReference>
<dbReference type="RefSeq" id="WP_062216193.1">
    <property type="nucleotide sequence ID" value="NZ_CP012023.1"/>
</dbReference>
<dbReference type="OrthoDB" id="9801938at2"/>
<dbReference type="GO" id="GO:0046872">
    <property type="term" value="F:metal ion binding"/>
    <property type="evidence" value="ECO:0007669"/>
    <property type="project" value="UniProtKB-KW"/>
</dbReference>
<dbReference type="GO" id="GO:0009396">
    <property type="term" value="P:folic acid-containing compound biosynthetic process"/>
    <property type="evidence" value="ECO:0007669"/>
    <property type="project" value="TreeGrafter"/>
</dbReference>
<dbReference type="STRING" id="1397108.IMCC12053_967"/>
<dbReference type="GO" id="GO:0005524">
    <property type="term" value="F:ATP binding"/>
    <property type="evidence" value="ECO:0007669"/>
    <property type="project" value="UniProtKB-KW"/>
</dbReference>
<keyword evidence="6" id="KW-1185">Reference proteome</keyword>
<keyword evidence="4" id="KW-0460">Magnesium</keyword>
<dbReference type="GO" id="GO:0035999">
    <property type="term" value="P:tetrahydrofolate interconversion"/>
    <property type="evidence" value="ECO:0007669"/>
    <property type="project" value="TreeGrafter"/>
</dbReference>
<dbReference type="Pfam" id="PF01812">
    <property type="entry name" value="5-FTHF_cyc-lig"/>
    <property type="match status" value="1"/>
</dbReference>
<proteinExistence type="inferred from homology"/>
<keyword evidence="5" id="KW-0436">Ligase</keyword>
<dbReference type="EC" id="6.3.3.2" evidence="4"/>
<dbReference type="PANTHER" id="PTHR23407:SF1">
    <property type="entry name" value="5-FORMYLTETRAHYDROFOLATE CYCLO-LIGASE"/>
    <property type="match status" value="1"/>
</dbReference>
<keyword evidence="2 4" id="KW-0547">Nucleotide-binding</keyword>
<evidence type="ECO:0000256" key="2">
    <source>
        <dbReference type="ARBA" id="ARBA00022741"/>
    </source>
</evidence>